<gene>
    <name evidence="1" type="ORF">FHU36_001354</name>
</gene>
<sequence>MNETHMAEILDLQRQKLAIQHAATEVVMDDKIRSSEKRIVTAVTGAITNAVLELKSELRDLRAELKHDIASVRDELKSDIASVRDELKGDIADVRTELKTDIASLERKLDCHAH</sequence>
<comment type="caution">
    <text evidence="1">The sequence shown here is derived from an EMBL/GenBank/DDBJ whole genome shotgun (WGS) entry which is preliminary data.</text>
</comment>
<dbReference type="AlphaFoldDB" id="A0A7X0BXW1"/>
<evidence type="ECO:0000313" key="1">
    <source>
        <dbReference type="EMBL" id="MBB6344845.1"/>
    </source>
</evidence>
<proteinExistence type="predicted"/>
<dbReference type="EMBL" id="JACHJB010000001">
    <property type="protein sequence ID" value="MBB6344845.1"/>
    <property type="molecule type" value="Genomic_DNA"/>
</dbReference>
<keyword evidence="2" id="KW-1185">Reference proteome</keyword>
<accession>A0A7X0BXW1</accession>
<dbReference type="Gene3D" id="1.20.5.170">
    <property type="match status" value="1"/>
</dbReference>
<dbReference type="RefSeq" id="WP_185082903.1">
    <property type="nucleotide sequence ID" value="NZ_JACHJB010000001.1"/>
</dbReference>
<evidence type="ECO:0000313" key="2">
    <source>
        <dbReference type="Proteomes" id="UP000583800"/>
    </source>
</evidence>
<protein>
    <submittedName>
        <fullName evidence="1">Gas vesicle protein</fullName>
    </submittedName>
</protein>
<reference evidence="1 2" key="1">
    <citation type="submission" date="2020-08" db="EMBL/GenBank/DDBJ databases">
        <title>Sequencing the genomes of 1000 actinobacteria strains.</title>
        <authorList>
            <person name="Klenk H.-P."/>
        </authorList>
    </citation>
    <scope>NUCLEOTIDE SEQUENCE [LARGE SCALE GENOMIC DNA]</scope>
    <source>
        <strain evidence="1 2">DSM 45913</strain>
    </source>
</reference>
<dbReference type="SUPFAM" id="SSF47162">
    <property type="entry name" value="Apolipoprotein"/>
    <property type="match status" value="1"/>
</dbReference>
<organism evidence="1 2">
    <name type="scientific">Nonomuraea muscovyensis</name>
    <dbReference type="NCBI Taxonomy" id="1124761"/>
    <lineage>
        <taxon>Bacteria</taxon>
        <taxon>Bacillati</taxon>
        <taxon>Actinomycetota</taxon>
        <taxon>Actinomycetes</taxon>
        <taxon>Streptosporangiales</taxon>
        <taxon>Streptosporangiaceae</taxon>
        <taxon>Nonomuraea</taxon>
    </lineage>
</organism>
<dbReference type="Proteomes" id="UP000583800">
    <property type="component" value="Unassembled WGS sequence"/>
</dbReference>
<name>A0A7X0BXW1_9ACTN</name>